<accession>A0AAN7CAX7</accession>
<dbReference type="PROSITE" id="PS00624">
    <property type="entry name" value="GMC_OXRED_2"/>
    <property type="match status" value="1"/>
</dbReference>
<dbReference type="InterPro" id="IPR000172">
    <property type="entry name" value="GMC_OxRdtase_N"/>
</dbReference>
<feature type="binding site" evidence="3">
    <location>
        <position position="230"/>
    </location>
    <ligand>
        <name>FAD</name>
        <dbReference type="ChEBI" id="CHEBI:57692"/>
    </ligand>
</feature>
<evidence type="ECO:0000313" key="6">
    <source>
        <dbReference type="Proteomes" id="UP001303760"/>
    </source>
</evidence>
<dbReference type="AlphaFoldDB" id="A0AAN7CAX7"/>
<dbReference type="InterPro" id="IPR036188">
    <property type="entry name" value="FAD/NAD-bd_sf"/>
</dbReference>
<dbReference type="GO" id="GO:0016614">
    <property type="term" value="F:oxidoreductase activity, acting on CH-OH group of donors"/>
    <property type="evidence" value="ECO:0007669"/>
    <property type="project" value="InterPro"/>
</dbReference>
<dbReference type="PANTHER" id="PTHR11552:SF134">
    <property type="entry name" value="GLUCOSE-METHANOL-CHOLINE OXIDOREDUCTASE N-TERMINAL DOMAIN-CONTAINING PROTEIN"/>
    <property type="match status" value="1"/>
</dbReference>
<sequence length="564" mass="61312">MASEYDFVVVGGGPAGCALAYGLVHSPKKPKVLLLEAGGKNADPNLRVDGQRWLTLTNKEVNWGYKTTPQAHCGDRVLDYSRGLGLGGSSAINFGVFTIGARDDYEEWARIVDDDAFRWEAVQARLKRLETFHCTLPVGVSSKYAAPKASDHGSSGPLHVGFPAECEADIVPLLDTFEQAGYPLNPDHNSGNPIGMSLLISSAYQGKRSTAQDLLVPCPENLTILTESPVQRVLLEGKKAIGVEANGKRYLASKEVILAAGALDTPRILMHSGIGPKEQLEKYNIPVVQPCPPIGQGLRDHALCPLVYTRTETSTARASFYGDQAAMDAALEEWKTHGTGPWTKFATEAAIGFFKLDALPSSPEFQSLPLDEQRYLNSPTVPHTEIFTHFPIHWFLPGFRTEDLSYSCLMVFLYNAQARGTVTLQSSDPDVPLLFDPKFLAHPFDRRAAIESLRAALRFTRTEAYAKDTVAALAAPASDADEDLLAYWAQNIGSSWHMTGTVKMGKPGDADAAVDRDFRVMGVEGLRVADMSVVPVLPSCHVQAVAYITGATCAEKLVKEYGLE</sequence>
<feature type="binding site" evidence="3">
    <location>
        <begin position="93"/>
        <end position="96"/>
    </location>
    <ligand>
        <name>FAD</name>
        <dbReference type="ChEBI" id="CHEBI:57692"/>
    </ligand>
</feature>
<feature type="active site" description="Proton acceptor" evidence="2">
    <location>
        <position position="541"/>
    </location>
</feature>
<dbReference type="PANTHER" id="PTHR11552">
    <property type="entry name" value="GLUCOSE-METHANOL-CHOLINE GMC OXIDOREDUCTASE"/>
    <property type="match status" value="1"/>
</dbReference>
<comment type="caution">
    <text evidence="5">The sequence shown here is derived from an EMBL/GenBank/DDBJ whole genome shotgun (WGS) entry which is preliminary data.</text>
</comment>
<dbReference type="EMBL" id="MU860086">
    <property type="protein sequence ID" value="KAK4238686.1"/>
    <property type="molecule type" value="Genomic_DNA"/>
</dbReference>
<evidence type="ECO:0000313" key="5">
    <source>
        <dbReference type="EMBL" id="KAK4238686.1"/>
    </source>
</evidence>
<dbReference type="Proteomes" id="UP001303760">
    <property type="component" value="Unassembled WGS sequence"/>
</dbReference>
<dbReference type="GO" id="GO:0050660">
    <property type="term" value="F:flavin adenine dinucleotide binding"/>
    <property type="evidence" value="ECO:0007669"/>
    <property type="project" value="InterPro"/>
</dbReference>
<dbReference type="InterPro" id="IPR007867">
    <property type="entry name" value="GMC_OxRtase_C"/>
</dbReference>
<evidence type="ECO:0000259" key="4">
    <source>
        <dbReference type="PROSITE" id="PS00624"/>
    </source>
</evidence>
<feature type="active site" description="Proton donor" evidence="2">
    <location>
        <position position="497"/>
    </location>
</feature>
<reference evidence="5" key="1">
    <citation type="journal article" date="2023" name="Mol. Phylogenet. Evol.">
        <title>Genome-scale phylogeny and comparative genomics of the fungal order Sordariales.</title>
        <authorList>
            <person name="Hensen N."/>
            <person name="Bonometti L."/>
            <person name="Westerberg I."/>
            <person name="Brannstrom I.O."/>
            <person name="Guillou S."/>
            <person name="Cros-Aarteil S."/>
            <person name="Calhoun S."/>
            <person name="Haridas S."/>
            <person name="Kuo A."/>
            <person name="Mondo S."/>
            <person name="Pangilinan J."/>
            <person name="Riley R."/>
            <person name="LaButti K."/>
            <person name="Andreopoulos B."/>
            <person name="Lipzen A."/>
            <person name="Chen C."/>
            <person name="Yan M."/>
            <person name="Daum C."/>
            <person name="Ng V."/>
            <person name="Clum A."/>
            <person name="Steindorff A."/>
            <person name="Ohm R.A."/>
            <person name="Martin F."/>
            <person name="Silar P."/>
            <person name="Natvig D.O."/>
            <person name="Lalanne C."/>
            <person name="Gautier V."/>
            <person name="Ament-Velasquez S.L."/>
            <person name="Kruys A."/>
            <person name="Hutchinson M.I."/>
            <person name="Powell A.J."/>
            <person name="Barry K."/>
            <person name="Miller A.N."/>
            <person name="Grigoriev I.V."/>
            <person name="Debuchy R."/>
            <person name="Gladieux P."/>
            <person name="Hiltunen Thoren M."/>
            <person name="Johannesson H."/>
        </authorList>
    </citation>
    <scope>NUCLEOTIDE SEQUENCE</scope>
    <source>
        <strain evidence="5">CBS 532.94</strain>
    </source>
</reference>
<dbReference type="Pfam" id="PF00732">
    <property type="entry name" value="GMC_oxred_N"/>
    <property type="match status" value="1"/>
</dbReference>
<dbReference type="SUPFAM" id="SSF54373">
    <property type="entry name" value="FAD-linked reductases, C-terminal domain"/>
    <property type="match status" value="1"/>
</dbReference>
<feature type="binding site" evidence="3">
    <location>
        <begin position="496"/>
        <end position="497"/>
    </location>
    <ligand>
        <name>FAD</name>
        <dbReference type="ChEBI" id="CHEBI:57692"/>
    </ligand>
</feature>
<evidence type="ECO:0000256" key="1">
    <source>
        <dbReference type="ARBA" id="ARBA00010790"/>
    </source>
</evidence>
<dbReference type="SUPFAM" id="SSF51905">
    <property type="entry name" value="FAD/NAD(P)-binding domain"/>
    <property type="match status" value="1"/>
</dbReference>
<protein>
    <submittedName>
        <fullName evidence="5">Pyranose dehydrogenase 3</fullName>
    </submittedName>
</protein>
<reference evidence="5" key="2">
    <citation type="submission" date="2023-05" db="EMBL/GenBank/DDBJ databases">
        <authorList>
            <consortium name="Lawrence Berkeley National Laboratory"/>
            <person name="Steindorff A."/>
            <person name="Hensen N."/>
            <person name="Bonometti L."/>
            <person name="Westerberg I."/>
            <person name="Brannstrom I.O."/>
            <person name="Guillou S."/>
            <person name="Cros-Aarteil S."/>
            <person name="Calhoun S."/>
            <person name="Haridas S."/>
            <person name="Kuo A."/>
            <person name="Mondo S."/>
            <person name="Pangilinan J."/>
            <person name="Riley R."/>
            <person name="Labutti K."/>
            <person name="Andreopoulos B."/>
            <person name="Lipzen A."/>
            <person name="Chen C."/>
            <person name="Yanf M."/>
            <person name="Daum C."/>
            <person name="Ng V."/>
            <person name="Clum A."/>
            <person name="Ohm R."/>
            <person name="Martin F."/>
            <person name="Silar P."/>
            <person name="Natvig D."/>
            <person name="Lalanne C."/>
            <person name="Gautier V."/>
            <person name="Ament-Velasquez S.L."/>
            <person name="Kruys A."/>
            <person name="Hutchinson M.I."/>
            <person name="Powell A.J."/>
            <person name="Barry K."/>
            <person name="Miller A.N."/>
            <person name="Grigoriev I.V."/>
            <person name="Debuchy R."/>
            <person name="Gladieux P."/>
            <person name="Thoren M.H."/>
            <person name="Johannesson H."/>
        </authorList>
    </citation>
    <scope>NUCLEOTIDE SEQUENCE</scope>
    <source>
        <strain evidence="5">CBS 532.94</strain>
    </source>
</reference>
<evidence type="ECO:0000256" key="2">
    <source>
        <dbReference type="PIRSR" id="PIRSR000137-1"/>
    </source>
</evidence>
<keyword evidence="3" id="KW-0285">Flavoprotein</keyword>
<organism evidence="5 6">
    <name type="scientific">Achaetomium macrosporum</name>
    <dbReference type="NCBI Taxonomy" id="79813"/>
    <lineage>
        <taxon>Eukaryota</taxon>
        <taxon>Fungi</taxon>
        <taxon>Dikarya</taxon>
        <taxon>Ascomycota</taxon>
        <taxon>Pezizomycotina</taxon>
        <taxon>Sordariomycetes</taxon>
        <taxon>Sordariomycetidae</taxon>
        <taxon>Sordariales</taxon>
        <taxon>Chaetomiaceae</taxon>
        <taxon>Achaetomium</taxon>
    </lineage>
</organism>
<keyword evidence="3" id="KW-0274">FAD</keyword>
<name>A0AAN7CAX7_9PEZI</name>
<gene>
    <name evidence="5" type="ORF">C8A03DRAFT_14866</name>
</gene>
<feature type="domain" description="Glucose-methanol-choline oxidoreductase N-terminal" evidence="4">
    <location>
        <begin position="261"/>
        <end position="275"/>
    </location>
</feature>
<proteinExistence type="inferred from homology"/>
<comment type="similarity">
    <text evidence="1">Belongs to the GMC oxidoreductase family.</text>
</comment>
<comment type="cofactor">
    <cofactor evidence="3">
        <name>FAD</name>
        <dbReference type="ChEBI" id="CHEBI:57692"/>
    </cofactor>
</comment>
<evidence type="ECO:0000256" key="3">
    <source>
        <dbReference type="PIRSR" id="PIRSR000137-2"/>
    </source>
</evidence>
<dbReference type="Gene3D" id="3.30.560.10">
    <property type="entry name" value="Glucose Oxidase, domain 3"/>
    <property type="match status" value="1"/>
</dbReference>
<keyword evidence="6" id="KW-1185">Reference proteome</keyword>
<dbReference type="InterPro" id="IPR012132">
    <property type="entry name" value="GMC_OxRdtase"/>
</dbReference>
<dbReference type="Gene3D" id="3.50.50.60">
    <property type="entry name" value="FAD/NAD(P)-binding domain"/>
    <property type="match status" value="1"/>
</dbReference>
<dbReference type="PIRSF" id="PIRSF000137">
    <property type="entry name" value="Alcohol_oxidase"/>
    <property type="match status" value="1"/>
</dbReference>
<dbReference type="Pfam" id="PF05199">
    <property type="entry name" value="GMC_oxred_C"/>
    <property type="match status" value="1"/>
</dbReference>